<dbReference type="AlphaFoldDB" id="E3CZ20"/>
<organism evidence="6 7">
    <name type="scientific">Aminomonas paucivorans DSM 12260</name>
    <dbReference type="NCBI Taxonomy" id="584708"/>
    <lineage>
        <taxon>Bacteria</taxon>
        <taxon>Thermotogati</taxon>
        <taxon>Synergistota</taxon>
        <taxon>Synergistia</taxon>
        <taxon>Synergistales</taxon>
        <taxon>Synergistaceae</taxon>
        <taxon>Aminomonas</taxon>
    </lineage>
</organism>
<dbReference type="Pfam" id="PF13458">
    <property type="entry name" value="Peripla_BP_6"/>
    <property type="match status" value="1"/>
</dbReference>
<dbReference type="OrthoDB" id="9791590at2"/>
<dbReference type="Gene3D" id="3.40.50.2300">
    <property type="match status" value="2"/>
</dbReference>
<evidence type="ECO:0000256" key="3">
    <source>
        <dbReference type="ARBA" id="ARBA00022729"/>
    </source>
</evidence>
<dbReference type="PANTHER" id="PTHR30483">
    <property type="entry name" value="LEUCINE-SPECIFIC-BINDING PROTEIN"/>
    <property type="match status" value="1"/>
</dbReference>
<reference evidence="6 7" key="1">
    <citation type="journal article" date="2010" name="Stand. Genomic Sci.">
        <title>Non-contiguous finished genome sequence of Aminomonas paucivorans type strain (GLU-3).</title>
        <authorList>
            <person name="Pitluck S."/>
            <person name="Yasawong M."/>
            <person name="Held B."/>
            <person name="Lapidus A."/>
            <person name="Nolan M."/>
            <person name="Copeland A."/>
            <person name="Lucas S."/>
            <person name="Del Rio T.G."/>
            <person name="Tice H."/>
            <person name="Cheng J.F."/>
            <person name="Chertkov O."/>
            <person name="Goodwin L."/>
            <person name="Tapia R."/>
            <person name="Han C."/>
            <person name="Liolios K."/>
            <person name="Ivanova N."/>
            <person name="Mavromatis K."/>
            <person name="Ovchinnikova G."/>
            <person name="Pati A."/>
            <person name="Chen A."/>
            <person name="Palaniappan K."/>
            <person name="Land M."/>
            <person name="Hauser L."/>
            <person name="Chang Y.J."/>
            <person name="Jeffries C.D."/>
            <person name="Pukall R."/>
            <person name="Spring S."/>
            <person name="Rohde M."/>
            <person name="Sikorski J."/>
            <person name="Goker M."/>
            <person name="Woyke T."/>
            <person name="Bristow J."/>
            <person name="Eisen J.A."/>
            <person name="Markowitz V."/>
            <person name="Hugenholtz P."/>
            <person name="Kyrpides N.C."/>
            <person name="Klenk H.P."/>
        </authorList>
    </citation>
    <scope>NUCLEOTIDE SEQUENCE [LARGE SCALE GENOMIC DNA]</scope>
    <source>
        <strain evidence="6 7">DSM 12260</strain>
    </source>
</reference>
<keyword evidence="3" id="KW-0732">Signal</keyword>
<dbReference type="GO" id="GO:0006865">
    <property type="term" value="P:amino acid transport"/>
    <property type="evidence" value="ECO:0007669"/>
    <property type="project" value="UniProtKB-KW"/>
</dbReference>
<dbReference type="InterPro" id="IPR051010">
    <property type="entry name" value="BCAA_transport"/>
</dbReference>
<sequence>MIKRLKATTGPAPFPVSAVSVGTSLRRVLWLCLCLLLAIPCRCWGGEILVGVVGSFSGRYGTLGVTSAQGAILALEERNARGGVRGDKVRVLLGDDGGRPDRAASVDQALLDRGVRVFLGHTITQTTAAVLPLLNRSGCLLLSATVSSPVLSGKEDALIRIVPGSTGAASDLARVGLRRGLRRVACVWDRGNAVYALPWQEDFFRELRQGGGTPLACLSFLKDEKTSFDDLAREILRPQTDGVLLVARPLDTALLAQRLRLQGYRGGILCATWGVGPELIPYGGRGVEGLLSVHLAHPQGRTREGDFPRRFQDRFGVPPSWASLMGYEAASVLLEALEAVGEDPLALRRWMVNRTYRGLEGSFSVDRFGDGERATRVFELRDGVFREVFP</sequence>
<keyword evidence="7" id="KW-1185">Reference proteome</keyword>
<feature type="domain" description="Leucine-binding protein" evidence="5">
    <location>
        <begin position="48"/>
        <end position="382"/>
    </location>
</feature>
<proteinExistence type="inferred from homology"/>
<evidence type="ECO:0000256" key="4">
    <source>
        <dbReference type="ARBA" id="ARBA00022970"/>
    </source>
</evidence>
<dbReference type="InterPro" id="IPR028082">
    <property type="entry name" value="Peripla_BP_I"/>
</dbReference>
<dbReference type="PANTHER" id="PTHR30483:SF6">
    <property type="entry name" value="PERIPLASMIC BINDING PROTEIN OF ABC TRANSPORTER FOR NATURAL AMINO ACIDS"/>
    <property type="match status" value="1"/>
</dbReference>
<dbReference type="STRING" id="584708.Apau_0358"/>
<accession>E3CZ20</accession>
<protein>
    <submittedName>
        <fullName evidence="6">Extracellular ligand-binding receptor</fullName>
    </submittedName>
</protein>
<evidence type="ECO:0000256" key="2">
    <source>
        <dbReference type="ARBA" id="ARBA00022448"/>
    </source>
</evidence>
<dbReference type="eggNOG" id="COG0683">
    <property type="taxonomic scope" value="Bacteria"/>
</dbReference>
<keyword evidence="2" id="KW-0813">Transport</keyword>
<dbReference type="EMBL" id="CM001022">
    <property type="protein sequence ID" value="EFQ22793.1"/>
    <property type="molecule type" value="Genomic_DNA"/>
</dbReference>
<keyword evidence="4" id="KW-0029">Amino-acid transport</keyword>
<evidence type="ECO:0000259" key="5">
    <source>
        <dbReference type="Pfam" id="PF13458"/>
    </source>
</evidence>
<dbReference type="InterPro" id="IPR028081">
    <property type="entry name" value="Leu-bd"/>
</dbReference>
<evidence type="ECO:0000313" key="6">
    <source>
        <dbReference type="EMBL" id="EFQ22793.1"/>
    </source>
</evidence>
<evidence type="ECO:0000256" key="1">
    <source>
        <dbReference type="ARBA" id="ARBA00010062"/>
    </source>
</evidence>
<dbReference type="PRINTS" id="PR00337">
    <property type="entry name" value="LEUILEVALBP"/>
</dbReference>
<gene>
    <name evidence="6" type="ORF">Apau_0358</name>
</gene>
<name>E3CZ20_9BACT</name>
<keyword evidence="6" id="KW-0675">Receptor</keyword>
<dbReference type="InterPro" id="IPR000709">
    <property type="entry name" value="Leu_Ile_Val-bd"/>
</dbReference>
<dbReference type="Proteomes" id="UP000005096">
    <property type="component" value="Chromosome"/>
</dbReference>
<dbReference type="SUPFAM" id="SSF53822">
    <property type="entry name" value="Periplasmic binding protein-like I"/>
    <property type="match status" value="1"/>
</dbReference>
<dbReference type="PaxDb" id="584708-Apau_0358"/>
<dbReference type="HOGENOM" id="CLU_027128_6_3_0"/>
<comment type="similarity">
    <text evidence="1">Belongs to the leucine-binding protein family.</text>
</comment>
<evidence type="ECO:0000313" key="7">
    <source>
        <dbReference type="Proteomes" id="UP000005096"/>
    </source>
</evidence>